<dbReference type="GO" id="GO:0045454">
    <property type="term" value="P:cell redox homeostasis"/>
    <property type="evidence" value="ECO:0007669"/>
    <property type="project" value="TreeGrafter"/>
</dbReference>
<proteinExistence type="inferred from homology"/>
<evidence type="ECO:0000256" key="1">
    <source>
        <dbReference type="ARBA" id="ARBA00003330"/>
    </source>
</evidence>
<evidence type="ECO:0000256" key="6">
    <source>
        <dbReference type="ARBA" id="ARBA00023157"/>
    </source>
</evidence>
<evidence type="ECO:0000313" key="13">
    <source>
        <dbReference type="EMBL" id="ABW29153.1"/>
    </source>
</evidence>
<evidence type="ECO:0000256" key="7">
    <source>
        <dbReference type="ARBA" id="ARBA00023284"/>
    </source>
</evidence>
<dbReference type="STRING" id="329726.AM1_4173"/>
<dbReference type="KEGG" id="amr:AM1_4173"/>
<dbReference type="PROSITE" id="PS51352">
    <property type="entry name" value="THIOREDOXIN_2"/>
    <property type="match status" value="1"/>
</dbReference>
<evidence type="ECO:0000259" key="12">
    <source>
        <dbReference type="PROSITE" id="PS51352"/>
    </source>
</evidence>
<dbReference type="InterPro" id="IPR050924">
    <property type="entry name" value="Peroxiredoxin_BCP/PrxQ"/>
</dbReference>
<evidence type="ECO:0000256" key="11">
    <source>
        <dbReference type="ARBA" id="ARBA00049091"/>
    </source>
</evidence>
<accession>B0CBN5</accession>
<dbReference type="EMBL" id="CP000828">
    <property type="protein sequence ID" value="ABW29153.1"/>
    <property type="molecule type" value="Genomic_DNA"/>
</dbReference>
<keyword evidence="5" id="KW-0560">Oxidoreductase</keyword>
<dbReference type="CDD" id="cd02970">
    <property type="entry name" value="PRX_like2"/>
    <property type="match status" value="1"/>
</dbReference>
<dbReference type="Gene3D" id="3.40.30.10">
    <property type="entry name" value="Glutaredoxin"/>
    <property type="match status" value="1"/>
</dbReference>
<dbReference type="HOGENOM" id="CLU_042529_5_0_3"/>
<dbReference type="AlphaFoldDB" id="B0CBN5"/>
<evidence type="ECO:0000313" key="14">
    <source>
        <dbReference type="Proteomes" id="UP000000268"/>
    </source>
</evidence>
<comment type="catalytic activity">
    <reaction evidence="11">
        <text>a hydroperoxide + [thioredoxin]-dithiol = an alcohol + [thioredoxin]-disulfide + H2O</text>
        <dbReference type="Rhea" id="RHEA:62620"/>
        <dbReference type="Rhea" id="RHEA-COMP:10698"/>
        <dbReference type="Rhea" id="RHEA-COMP:10700"/>
        <dbReference type="ChEBI" id="CHEBI:15377"/>
        <dbReference type="ChEBI" id="CHEBI:29950"/>
        <dbReference type="ChEBI" id="CHEBI:30879"/>
        <dbReference type="ChEBI" id="CHEBI:35924"/>
        <dbReference type="ChEBI" id="CHEBI:50058"/>
        <dbReference type="EC" id="1.11.1.24"/>
    </reaction>
</comment>
<name>B0CBN5_ACAM1</name>
<dbReference type="PANTHER" id="PTHR42801">
    <property type="entry name" value="THIOREDOXIN-DEPENDENT PEROXIDE REDUCTASE"/>
    <property type="match status" value="1"/>
</dbReference>
<keyword evidence="3" id="KW-0575">Peroxidase</keyword>
<dbReference type="eggNOG" id="COG1225">
    <property type="taxonomic scope" value="Bacteria"/>
</dbReference>
<keyword evidence="4" id="KW-0049">Antioxidant</keyword>
<evidence type="ECO:0000256" key="5">
    <source>
        <dbReference type="ARBA" id="ARBA00023002"/>
    </source>
</evidence>
<evidence type="ECO:0000256" key="10">
    <source>
        <dbReference type="ARBA" id="ARBA00041373"/>
    </source>
</evidence>
<dbReference type="EC" id="1.11.1.24" evidence="2"/>
<keyword evidence="14" id="KW-1185">Reference proteome</keyword>
<comment type="similarity">
    <text evidence="9">Belongs to the peroxiredoxin family. BCP/PrxQ subfamily.</text>
</comment>
<dbReference type="GO" id="GO:0005737">
    <property type="term" value="C:cytoplasm"/>
    <property type="evidence" value="ECO:0007669"/>
    <property type="project" value="TreeGrafter"/>
</dbReference>
<dbReference type="GO" id="GO:0034599">
    <property type="term" value="P:cellular response to oxidative stress"/>
    <property type="evidence" value="ECO:0007669"/>
    <property type="project" value="TreeGrafter"/>
</dbReference>
<dbReference type="InterPro" id="IPR036249">
    <property type="entry name" value="Thioredoxin-like_sf"/>
</dbReference>
<keyword evidence="7" id="KW-0676">Redox-active center</keyword>
<protein>
    <recommendedName>
        <fullName evidence="2">thioredoxin-dependent peroxiredoxin</fullName>
        <ecNumber evidence="2">1.11.1.24</ecNumber>
    </recommendedName>
    <alternativeName>
        <fullName evidence="10">Bacterioferritin comigratory protein</fullName>
    </alternativeName>
    <alternativeName>
        <fullName evidence="8">Thioredoxin peroxidase</fullName>
    </alternativeName>
</protein>
<keyword evidence="6" id="KW-1015">Disulfide bond</keyword>
<evidence type="ECO:0000256" key="2">
    <source>
        <dbReference type="ARBA" id="ARBA00013017"/>
    </source>
</evidence>
<evidence type="ECO:0000256" key="8">
    <source>
        <dbReference type="ARBA" id="ARBA00032824"/>
    </source>
</evidence>
<dbReference type="SUPFAM" id="SSF52833">
    <property type="entry name" value="Thioredoxin-like"/>
    <property type="match status" value="1"/>
</dbReference>
<gene>
    <name evidence="13" type="ordered locus">AM1_4173</name>
</gene>
<evidence type="ECO:0000256" key="3">
    <source>
        <dbReference type="ARBA" id="ARBA00022559"/>
    </source>
</evidence>
<evidence type="ECO:0000256" key="4">
    <source>
        <dbReference type="ARBA" id="ARBA00022862"/>
    </source>
</evidence>
<comment type="function">
    <text evidence="1">Thiol-specific peroxidase that catalyzes the reduction of hydrogen peroxide and organic hydroperoxides to water and alcohols, respectively. Plays a role in cell protection against oxidative stress by detoxifying peroxides and as sensor of hydrogen peroxide-mediated signaling events.</text>
</comment>
<dbReference type="InterPro" id="IPR000866">
    <property type="entry name" value="AhpC/TSA"/>
</dbReference>
<dbReference type="Pfam" id="PF00578">
    <property type="entry name" value="AhpC-TSA"/>
    <property type="match status" value="1"/>
</dbReference>
<dbReference type="InterPro" id="IPR013766">
    <property type="entry name" value="Thioredoxin_domain"/>
</dbReference>
<dbReference type="GO" id="GO:0008379">
    <property type="term" value="F:thioredoxin peroxidase activity"/>
    <property type="evidence" value="ECO:0007669"/>
    <property type="project" value="TreeGrafter"/>
</dbReference>
<dbReference type="RefSeq" id="WP_012164494.1">
    <property type="nucleotide sequence ID" value="NC_009925.1"/>
</dbReference>
<dbReference type="PANTHER" id="PTHR42801:SF7">
    <property type="entry name" value="SLL1159 PROTEIN"/>
    <property type="match status" value="1"/>
</dbReference>
<organism evidence="13 14">
    <name type="scientific">Acaryochloris marina (strain MBIC 11017)</name>
    <dbReference type="NCBI Taxonomy" id="329726"/>
    <lineage>
        <taxon>Bacteria</taxon>
        <taxon>Bacillati</taxon>
        <taxon>Cyanobacteriota</taxon>
        <taxon>Cyanophyceae</taxon>
        <taxon>Acaryochloridales</taxon>
        <taxon>Acaryochloridaceae</taxon>
        <taxon>Acaryochloris</taxon>
    </lineage>
</organism>
<sequence length="215" mass="23442">MSLATELQAVTENVRQQAPENVFTTMEAATAKLAATGITDQALQTGQTMPDFELPDATGKSVSSSELRAKGLLLISFYRGNWCPYCNLELQALQARLDDIAALGATLVAISPESPDQSLTTQEKFDLKFPVLTDTGNQVARQFGLVFTLDESLRPIYNNFGIDITTHNGDQSFELPVPATYLVAADGTVLNHFVDVDYRERLAPETALAWLQAAQ</sequence>
<reference evidence="13 14" key="1">
    <citation type="journal article" date="2008" name="Proc. Natl. Acad. Sci. U.S.A.">
        <title>Niche adaptation and genome expansion in the chlorophyll d-producing cyanobacterium Acaryochloris marina.</title>
        <authorList>
            <person name="Swingley W.D."/>
            <person name="Chen M."/>
            <person name="Cheung P.C."/>
            <person name="Conrad A.L."/>
            <person name="Dejesa L.C."/>
            <person name="Hao J."/>
            <person name="Honchak B.M."/>
            <person name="Karbach L.E."/>
            <person name="Kurdoglu A."/>
            <person name="Lahiri S."/>
            <person name="Mastrian S.D."/>
            <person name="Miyashita H."/>
            <person name="Page L."/>
            <person name="Ramakrishna P."/>
            <person name="Satoh S."/>
            <person name="Sattley W.M."/>
            <person name="Shimada Y."/>
            <person name="Taylor H.L."/>
            <person name="Tomo T."/>
            <person name="Tsuchiya T."/>
            <person name="Wang Z.T."/>
            <person name="Raymond J."/>
            <person name="Mimuro M."/>
            <person name="Blankenship R.E."/>
            <person name="Touchman J.W."/>
        </authorList>
    </citation>
    <scope>NUCLEOTIDE SEQUENCE [LARGE SCALE GENOMIC DNA]</scope>
    <source>
        <strain evidence="14">MBIC 11017</strain>
    </source>
</reference>
<feature type="domain" description="Thioredoxin" evidence="12">
    <location>
        <begin position="43"/>
        <end position="215"/>
    </location>
</feature>
<dbReference type="Proteomes" id="UP000000268">
    <property type="component" value="Chromosome"/>
</dbReference>
<evidence type="ECO:0000256" key="9">
    <source>
        <dbReference type="ARBA" id="ARBA00038489"/>
    </source>
</evidence>